<evidence type="ECO:0000313" key="1">
    <source>
        <dbReference type="EMBL" id="KAF2134689.1"/>
    </source>
</evidence>
<keyword evidence="2" id="KW-1185">Reference proteome</keyword>
<dbReference type="OrthoDB" id="4841025at2759"/>
<protein>
    <submittedName>
        <fullName evidence="1">Uncharacterized protein</fullName>
    </submittedName>
</protein>
<sequence length="296" mass="33447">MYTFEPHHQPGLYWTTKEKDHIRQELRIVGEATLPSVPNYQCFSDSPSVFDDKVIVLAREGGSTGRIVGFVSCVLLPIDGFDTIIHTGLTCVLPEKQRQGLQSRLHTSLHKLLCTVYPQGIWFTSVSSSISSLVGISLKTANVFPSPDVAQAQETHQRIAKDISLRHRAALNIDDDVMFDCDRFVFYSSPDSLWYRDPKDKGHHHRNVAYNNYYMTLLSQVPGSEVLQVGFMDPALYVKVGNTSKKIGHASTAHSILAYITGFQALLSKSRSMFPSVDGFWQGLRGLRTWYYMRQR</sequence>
<gene>
    <name evidence="1" type="ORF">P153DRAFT_392013</name>
</gene>
<dbReference type="EMBL" id="ML977497">
    <property type="protein sequence ID" value="KAF2134689.1"/>
    <property type="molecule type" value="Genomic_DNA"/>
</dbReference>
<evidence type="ECO:0000313" key="2">
    <source>
        <dbReference type="Proteomes" id="UP000799771"/>
    </source>
</evidence>
<dbReference type="RefSeq" id="XP_033529076.1">
    <property type="nucleotide sequence ID" value="XM_033671112.1"/>
</dbReference>
<organism evidence="1 2">
    <name type="scientific">Dothidotthia symphoricarpi CBS 119687</name>
    <dbReference type="NCBI Taxonomy" id="1392245"/>
    <lineage>
        <taxon>Eukaryota</taxon>
        <taxon>Fungi</taxon>
        <taxon>Dikarya</taxon>
        <taxon>Ascomycota</taxon>
        <taxon>Pezizomycotina</taxon>
        <taxon>Dothideomycetes</taxon>
        <taxon>Pleosporomycetidae</taxon>
        <taxon>Pleosporales</taxon>
        <taxon>Dothidotthiaceae</taxon>
        <taxon>Dothidotthia</taxon>
    </lineage>
</organism>
<dbReference type="AlphaFoldDB" id="A0A6A6ARY0"/>
<reference evidence="1" key="1">
    <citation type="journal article" date="2020" name="Stud. Mycol.">
        <title>101 Dothideomycetes genomes: a test case for predicting lifestyles and emergence of pathogens.</title>
        <authorList>
            <person name="Haridas S."/>
            <person name="Albert R."/>
            <person name="Binder M."/>
            <person name="Bloem J."/>
            <person name="Labutti K."/>
            <person name="Salamov A."/>
            <person name="Andreopoulos B."/>
            <person name="Baker S."/>
            <person name="Barry K."/>
            <person name="Bills G."/>
            <person name="Bluhm B."/>
            <person name="Cannon C."/>
            <person name="Castanera R."/>
            <person name="Culley D."/>
            <person name="Daum C."/>
            <person name="Ezra D."/>
            <person name="Gonzalez J."/>
            <person name="Henrissat B."/>
            <person name="Kuo A."/>
            <person name="Liang C."/>
            <person name="Lipzen A."/>
            <person name="Lutzoni F."/>
            <person name="Magnuson J."/>
            <person name="Mondo S."/>
            <person name="Nolan M."/>
            <person name="Ohm R."/>
            <person name="Pangilinan J."/>
            <person name="Park H.-J."/>
            <person name="Ramirez L."/>
            <person name="Alfaro M."/>
            <person name="Sun H."/>
            <person name="Tritt A."/>
            <person name="Yoshinaga Y."/>
            <person name="Zwiers L.-H."/>
            <person name="Turgeon B."/>
            <person name="Goodwin S."/>
            <person name="Spatafora J."/>
            <person name="Crous P."/>
            <person name="Grigoriev I."/>
        </authorList>
    </citation>
    <scope>NUCLEOTIDE SEQUENCE</scope>
    <source>
        <strain evidence="1">CBS 119687</strain>
    </source>
</reference>
<name>A0A6A6ARY0_9PLEO</name>
<dbReference type="GeneID" id="54411544"/>
<proteinExistence type="predicted"/>
<accession>A0A6A6ARY0</accession>
<dbReference type="Proteomes" id="UP000799771">
    <property type="component" value="Unassembled WGS sequence"/>
</dbReference>